<evidence type="ECO:0000256" key="7">
    <source>
        <dbReference type="ARBA" id="ARBA00023136"/>
    </source>
</evidence>
<dbReference type="PANTHER" id="PTHR15583">
    <property type="entry name" value="INTERLEUKIN-17 RECEPTOR"/>
    <property type="match status" value="1"/>
</dbReference>
<keyword evidence="10" id="KW-0395">Inflammatory response</keyword>
<dbReference type="Proteomes" id="UP000515129">
    <property type="component" value="Chromosome 8"/>
</dbReference>
<evidence type="ECO:0000256" key="8">
    <source>
        <dbReference type="ARBA" id="ARBA00023170"/>
    </source>
</evidence>
<dbReference type="GeneID" id="113107783"/>
<evidence type="ECO:0000256" key="4">
    <source>
        <dbReference type="ARBA" id="ARBA00022692"/>
    </source>
</evidence>
<comment type="subcellular location">
    <subcellularLocation>
        <location evidence="1">Cell membrane</location>
        <topology evidence="1">Single-pass membrane protein</topology>
    </subcellularLocation>
    <subcellularLocation>
        <location evidence="2">Membrane</location>
        <topology evidence="2">Single-pass type I membrane protein</topology>
    </subcellularLocation>
</comment>
<keyword evidence="5 13" id="KW-0732">Signal</keyword>
<dbReference type="AlphaFoldDB" id="A0A6P6Q212"/>
<evidence type="ECO:0000259" key="15">
    <source>
        <dbReference type="Pfam" id="PF15037"/>
    </source>
</evidence>
<evidence type="ECO:0000313" key="17">
    <source>
        <dbReference type="RefSeq" id="XP_026126280.1"/>
    </source>
</evidence>
<keyword evidence="8 17" id="KW-0675">Receptor</keyword>
<dbReference type="Pfam" id="PF08357">
    <property type="entry name" value="SEFIR"/>
    <property type="match status" value="1"/>
</dbReference>
<protein>
    <submittedName>
        <fullName evidence="17">Interleukin-17 receptor E</fullName>
    </submittedName>
</protein>
<evidence type="ECO:0000256" key="13">
    <source>
        <dbReference type="SAM" id="SignalP"/>
    </source>
</evidence>
<feature type="transmembrane region" description="Helical" evidence="12">
    <location>
        <begin position="442"/>
        <end position="467"/>
    </location>
</feature>
<evidence type="ECO:0000256" key="6">
    <source>
        <dbReference type="ARBA" id="ARBA00022989"/>
    </source>
</evidence>
<feature type="domain" description="SEFIR" evidence="14">
    <location>
        <begin position="477"/>
        <end position="661"/>
    </location>
</feature>
<feature type="signal peptide" evidence="13">
    <location>
        <begin position="1"/>
        <end position="22"/>
    </location>
</feature>
<sequence length="750" mass="83214">MYSSWCSARVVLLCVLFKCAFPLRESLRVRQESRSAGLKERRLPELRLSTLLSQDVCVRVRLSVQTLLTNQTLLVESRDSETGSSDTLFMWIHNNTVTWNSSSGEEPRTSRIQTRELTSHQTFWTVRYDCFLAQPGSTVSVSVYSHSHLLISADHAVEHTDPVPKASVTVDEHAKLFTVRLETDQKVRMSLCYKFSHAECVQITHVPETDPKLQPTVDLRLPHLVPCVCVQLWFLGPDSRRNTQCPLRERALLHGGDVLSSSSVTVRGSVLHWEPVCPADQSDPSVSLCWRISTQSSHCVPAPNTTLHKTKLEYNVSAVDRHPQMCVKFSLNGSHQVFCPFESEGRSEWSVRVVPGSRHLHLLLSSSVSAWFSAQLCSRRGEMCSSQGSVISQLVHGGATEAQLSLPFPVLSSALCVQVWCSDLRESSGRRIICPDFTHRRWGLITGSALTLLAVGTVLVSITCYLLKRRTKVWRRRPVLLVCSSDDAAHISAVCSLASVLQGELSMDVRLAQWASSLAQLGPVPWLYGQCQAVQKAGGLVLIAWSPDALQAFLRLAKSDWVAGSQFSETGLYSAAEEEEQKCSDGEWMEKPAESSSITAPVLNAALCCLWTGLRSDGHARGFGLVCFQRLNNSSTSIPKQLRCVPKYCLSKDLSSLIHDLTDSWDGAGEAQGSGRCWPRLLSKAMSFFMSRQLAPRLEAGLPGAGFPKSSRKSVKSKRKMWRHKKRRSKVVSACLSRKRNSAPELLVKS</sequence>
<dbReference type="GO" id="GO:0005886">
    <property type="term" value="C:plasma membrane"/>
    <property type="evidence" value="ECO:0007669"/>
    <property type="project" value="UniProtKB-SubCell"/>
</dbReference>
<evidence type="ECO:0000256" key="10">
    <source>
        <dbReference type="ARBA" id="ARBA00023198"/>
    </source>
</evidence>
<name>A0A6P6Q212_CARAU</name>
<feature type="domain" description="Interleukin-17 receptor C/E N-terminal" evidence="15">
    <location>
        <begin position="177"/>
        <end position="424"/>
    </location>
</feature>
<dbReference type="InterPro" id="IPR027841">
    <property type="entry name" value="IL-17_rcpt_C/E_N"/>
</dbReference>
<keyword evidence="4 12" id="KW-0812">Transmembrane</keyword>
<evidence type="ECO:0000256" key="5">
    <source>
        <dbReference type="ARBA" id="ARBA00022729"/>
    </source>
</evidence>
<evidence type="ECO:0000256" key="3">
    <source>
        <dbReference type="ARBA" id="ARBA00022475"/>
    </source>
</evidence>
<reference evidence="17" key="1">
    <citation type="submission" date="2025-08" db="UniProtKB">
        <authorList>
            <consortium name="RefSeq"/>
        </authorList>
    </citation>
    <scope>IDENTIFICATION</scope>
    <source>
        <strain evidence="17">Wakin</strain>
        <tissue evidence="17">Muscle</tissue>
    </source>
</reference>
<dbReference type="OrthoDB" id="9894203at2759"/>
<feature type="region of interest" description="Disordered" evidence="11">
    <location>
        <begin position="705"/>
        <end position="727"/>
    </location>
</feature>
<evidence type="ECO:0000256" key="12">
    <source>
        <dbReference type="SAM" id="Phobius"/>
    </source>
</evidence>
<dbReference type="GO" id="GO:0030368">
    <property type="term" value="F:interleukin-17 receptor activity"/>
    <property type="evidence" value="ECO:0007669"/>
    <property type="project" value="InterPro"/>
</dbReference>
<keyword evidence="3" id="KW-1003">Cell membrane</keyword>
<keyword evidence="16" id="KW-1185">Reference proteome</keyword>
<dbReference type="PANTHER" id="PTHR15583:SF21">
    <property type="entry name" value="INTERLEUKIN-17 RECEPTOR E-LIKE"/>
    <property type="match status" value="1"/>
</dbReference>
<evidence type="ECO:0000313" key="16">
    <source>
        <dbReference type="Proteomes" id="UP000515129"/>
    </source>
</evidence>
<evidence type="ECO:0000256" key="1">
    <source>
        <dbReference type="ARBA" id="ARBA00004162"/>
    </source>
</evidence>
<dbReference type="RefSeq" id="XP_026126280.1">
    <property type="nucleotide sequence ID" value="XM_026270495.1"/>
</dbReference>
<dbReference type="GO" id="GO:0006954">
    <property type="term" value="P:inflammatory response"/>
    <property type="evidence" value="ECO:0007669"/>
    <property type="project" value="UniProtKB-KW"/>
</dbReference>
<organism evidence="16 17">
    <name type="scientific">Carassius auratus</name>
    <name type="common">Goldfish</name>
    <dbReference type="NCBI Taxonomy" id="7957"/>
    <lineage>
        <taxon>Eukaryota</taxon>
        <taxon>Metazoa</taxon>
        <taxon>Chordata</taxon>
        <taxon>Craniata</taxon>
        <taxon>Vertebrata</taxon>
        <taxon>Euteleostomi</taxon>
        <taxon>Actinopterygii</taxon>
        <taxon>Neopterygii</taxon>
        <taxon>Teleostei</taxon>
        <taxon>Ostariophysi</taxon>
        <taxon>Cypriniformes</taxon>
        <taxon>Cyprinidae</taxon>
        <taxon>Cyprininae</taxon>
        <taxon>Carassius</taxon>
    </lineage>
</organism>
<keyword evidence="9" id="KW-0325">Glycoprotein</keyword>
<evidence type="ECO:0000259" key="14">
    <source>
        <dbReference type="Pfam" id="PF08357"/>
    </source>
</evidence>
<dbReference type="InterPro" id="IPR013568">
    <property type="entry name" value="SEFIR_dom"/>
</dbReference>
<dbReference type="KEGG" id="caua:113107783"/>
<evidence type="ECO:0000256" key="9">
    <source>
        <dbReference type="ARBA" id="ARBA00023180"/>
    </source>
</evidence>
<feature type="chain" id="PRO_5028080888" evidence="13">
    <location>
        <begin position="23"/>
        <end position="750"/>
    </location>
</feature>
<dbReference type="InterPro" id="IPR039465">
    <property type="entry name" value="IL-17_rcpt-like"/>
</dbReference>
<dbReference type="Pfam" id="PF15037">
    <property type="entry name" value="IL17_R_N"/>
    <property type="match status" value="1"/>
</dbReference>
<proteinExistence type="predicted"/>
<gene>
    <name evidence="17" type="primary">LOC113107783</name>
</gene>
<evidence type="ECO:0000256" key="11">
    <source>
        <dbReference type="SAM" id="MobiDB-lite"/>
    </source>
</evidence>
<dbReference type="Gene3D" id="3.40.50.11530">
    <property type="match status" value="1"/>
</dbReference>
<keyword evidence="6 12" id="KW-1133">Transmembrane helix</keyword>
<keyword evidence="7 12" id="KW-0472">Membrane</keyword>
<accession>A0A6P6Q212</accession>
<feature type="compositionally biased region" description="Basic residues" evidence="11">
    <location>
        <begin position="710"/>
        <end position="727"/>
    </location>
</feature>
<evidence type="ECO:0000256" key="2">
    <source>
        <dbReference type="ARBA" id="ARBA00004479"/>
    </source>
</evidence>